<proteinExistence type="predicted"/>
<dbReference type="EMBL" id="JAWDJW010006379">
    <property type="protein sequence ID" value="KAK3064996.1"/>
    <property type="molecule type" value="Genomic_DNA"/>
</dbReference>
<dbReference type="Proteomes" id="UP001186974">
    <property type="component" value="Unassembled WGS sequence"/>
</dbReference>
<reference evidence="1" key="1">
    <citation type="submission" date="2024-09" db="EMBL/GenBank/DDBJ databases">
        <title>Black Yeasts Isolated from many extreme environments.</title>
        <authorList>
            <person name="Coleine C."/>
            <person name="Stajich J.E."/>
            <person name="Selbmann L."/>
        </authorList>
    </citation>
    <scope>NUCLEOTIDE SEQUENCE</scope>
    <source>
        <strain evidence="1">CCFEE 5737</strain>
    </source>
</reference>
<organism evidence="1 2">
    <name type="scientific">Coniosporium uncinatum</name>
    <dbReference type="NCBI Taxonomy" id="93489"/>
    <lineage>
        <taxon>Eukaryota</taxon>
        <taxon>Fungi</taxon>
        <taxon>Dikarya</taxon>
        <taxon>Ascomycota</taxon>
        <taxon>Pezizomycotina</taxon>
        <taxon>Dothideomycetes</taxon>
        <taxon>Dothideomycetes incertae sedis</taxon>
        <taxon>Coniosporium</taxon>
    </lineage>
</organism>
<comment type="caution">
    <text evidence="1">The sequence shown here is derived from an EMBL/GenBank/DDBJ whole genome shotgun (WGS) entry which is preliminary data.</text>
</comment>
<sequence>MRSVQALALAASAVSYVAANGITLLARQDTTSSAAPSITAVSDCHLHGTVQYCVAGTAEYQMNVSPTSGEVLPTEYSGCHSHSTTYCQNSEGEDIQVLVGASLEEPEISTAETGTPETISEENCHFHAGVQHCVDGAEEEGASTQNCSRLERDYNIPLRIGLLFVVLITSATGVFAPIILSRLPVLPHTDVVLLVLKQFGTGVIISTAFVHLFTHAQLMFSNECLGELSYEATTATVVMAGIFISFLVEYIGRRFARSKVTRIEGATEQSDGSTRASKNGSDVSPPVEVERIGHHGHPADTVGVTVMEAGIIFHSILIGITLVVAGDSFFITLFIVIVFHQFFESIALGTCIATLSTMPLLKKTLMAGAFALVTPIGMAIGIGVLNRFNGNDPSTIIAIGTLDAFSAGILVWVGVVEMLAADWSNGGPLVNAPIGRVLMAGVALVIGMVLMGLLGKWA</sequence>
<evidence type="ECO:0000313" key="1">
    <source>
        <dbReference type="EMBL" id="KAK3064996.1"/>
    </source>
</evidence>
<gene>
    <name evidence="1" type="ORF">LTS18_014307</name>
</gene>
<accession>A0ACC3DC66</accession>
<protein>
    <submittedName>
        <fullName evidence="1">Uncharacterized protein</fullName>
    </submittedName>
</protein>
<keyword evidence="2" id="KW-1185">Reference proteome</keyword>
<name>A0ACC3DC66_9PEZI</name>
<evidence type="ECO:0000313" key="2">
    <source>
        <dbReference type="Proteomes" id="UP001186974"/>
    </source>
</evidence>